<dbReference type="CDD" id="cd07730">
    <property type="entry name" value="metallo-hydrolase-like_MBL-fold"/>
    <property type="match status" value="1"/>
</dbReference>
<reference evidence="6 7" key="1">
    <citation type="submission" date="2023-09" db="EMBL/GenBank/DDBJ databases">
        <authorList>
            <person name="Rey-Velasco X."/>
        </authorList>
    </citation>
    <scope>NUCLEOTIDE SEQUENCE [LARGE SCALE GENOMIC DNA]</scope>
    <source>
        <strain evidence="6 7">W345</strain>
    </source>
</reference>
<dbReference type="InterPro" id="IPR036866">
    <property type="entry name" value="RibonucZ/Hydroxyglut_hydro"/>
</dbReference>
<accession>A0ABU2WGP1</accession>
<evidence type="ECO:0000259" key="5">
    <source>
        <dbReference type="SMART" id="SM00849"/>
    </source>
</evidence>
<comment type="caution">
    <text evidence="6">The sequence shown here is derived from an EMBL/GenBank/DDBJ whole genome shotgun (WGS) entry which is preliminary data.</text>
</comment>
<dbReference type="SMART" id="SM00849">
    <property type="entry name" value="Lactamase_B"/>
    <property type="match status" value="1"/>
</dbReference>
<keyword evidence="7" id="KW-1185">Reference proteome</keyword>
<dbReference type="InterPro" id="IPR051013">
    <property type="entry name" value="MBL_superfamily_lactonases"/>
</dbReference>
<evidence type="ECO:0000256" key="3">
    <source>
        <dbReference type="ARBA" id="ARBA00022801"/>
    </source>
</evidence>
<gene>
    <name evidence="6" type="ORF">RM530_06640</name>
</gene>
<evidence type="ECO:0000256" key="2">
    <source>
        <dbReference type="ARBA" id="ARBA00022723"/>
    </source>
</evidence>
<comment type="similarity">
    <text evidence="1">Belongs to the metallo-beta-lactamase superfamily.</text>
</comment>
<dbReference type="PANTHER" id="PTHR42978:SF3">
    <property type="entry name" value="BLR3078 PROTEIN"/>
    <property type="match status" value="1"/>
</dbReference>
<sequence length="311" mass="33925">MRLLKATGVTLLVLAVALVWTFLPQRLDFEAMSAELLPPANPPAEMHLSLLQTGRMHSQALFAYRGGSPFDARDFSMGGILVQHPRGDLLFDTGFGRHVVDHAETLPPLMKLTTRYSVGTPIADQFSAHGYQAAQLAGIVLTHAHWDHISGIPDLPGVPVWLDTAEQLFIGGDKPMAQLAHSLLPLPIRTYGFDEKPYLGFARSFDVWGDGSIVLVPAGGHTPGSIIAFLNLPSGKRLALIGDIAWQTEAIGIPAERPWVSRMLVDDDAGAVREQLRHLAAIHQRFPEIQMVPAHDARVAAGLPQFPETMR</sequence>
<dbReference type="PANTHER" id="PTHR42978">
    <property type="entry name" value="QUORUM-QUENCHING LACTONASE YTNP-RELATED-RELATED"/>
    <property type="match status" value="1"/>
</dbReference>
<organism evidence="6 7">
    <name type="scientific">Banduia mediterranea</name>
    <dbReference type="NCBI Taxonomy" id="3075609"/>
    <lineage>
        <taxon>Bacteria</taxon>
        <taxon>Pseudomonadati</taxon>
        <taxon>Pseudomonadota</taxon>
        <taxon>Gammaproteobacteria</taxon>
        <taxon>Nevskiales</taxon>
        <taxon>Algiphilaceae</taxon>
        <taxon>Banduia</taxon>
    </lineage>
</organism>
<dbReference type="Gene3D" id="3.60.15.10">
    <property type="entry name" value="Ribonuclease Z/Hydroxyacylglutathione hydrolase-like"/>
    <property type="match status" value="1"/>
</dbReference>
<feature type="domain" description="Metallo-beta-lactamase" evidence="5">
    <location>
        <begin position="76"/>
        <end position="295"/>
    </location>
</feature>
<keyword evidence="3" id="KW-0378">Hydrolase</keyword>
<keyword evidence="2" id="KW-0479">Metal-binding</keyword>
<protein>
    <submittedName>
        <fullName evidence="6">MBL fold metallo-hydrolase</fullName>
    </submittedName>
</protein>
<dbReference type="Proteomes" id="UP001254608">
    <property type="component" value="Unassembled WGS sequence"/>
</dbReference>
<keyword evidence="4" id="KW-0862">Zinc</keyword>
<proteinExistence type="inferred from homology"/>
<evidence type="ECO:0000256" key="4">
    <source>
        <dbReference type="ARBA" id="ARBA00022833"/>
    </source>
</evidence>
<dbReference type="RefSeq" id="WP_311364437.1">
    <property type="nucleotide sequence ID" value="NZ_JAVRIC010000007.1"/>
</dbReference>
<dbReference type="EMBL" id="JAVRIC010000007">
    <property type="protein sequence ID" value="MDT0497043.1"/>
    <property type="molecule type" value="Genomic_DNA"/>
</dbReference>
<evidence type="ECO:0000256" key="1">
    <source>
        <dbReference type="ARBA" id="ARBA00007749"/>
    </source>
</evidence>
<name>A0ABU2WGP1_9GAMM</name>
<evidence type="ECO:0000313" key="7">
    <source>
        <dbReference type="Proteomes" id="UP001254608"/>
    </source>
</evidence>
<dbReference type="SUPFAM" id="SSF56281">
    <property type="entry name" value="Metallo-hydrolase/oxidoreductase"/>
    <property type="match status" value="1"/>
</dbReference>
<dbReference type="Pfam" id="PF00753">
    <property type="entry name" value="Lactamase_B"/>
    <property type="match status" value="1"/>
</dbReference>
<dbReference type="InterPro" id="IPR001279">
    <property type="entry name" value="Metallo-B-lactamas"/>
</dbReference>
<evidence type="ECO:0000313" key="6">
    <source>
        <dbReference type="EMBL" id="MDT0497043.1"/>
    </source>
</evidence>